<keyword evidence="1" id="KW-0732">Signal</keyword>
<comment type="caution">
    <text evidence="3">The sequence shown here is derived from an EMBL/GenBank/DDBJ whole genome shotgun (WGS) entry which is preliminary data.</text>
</comment>
<organism evidence="3 4">
    <name type="scientific">Acinetobacter bohemicus ANC 3994</name>
    <dbReference type="NCBI Taxonomy" id="1217715"/>
    <lineage>
        <taxon>Bacteria</taxon>
        <taxon>Pseudomonadati</taxon>
        <taxon>Pseudomonadota</taxon>
        <taxon>Gammaproteobacteria</taxon>
        <taxon>Moraxellales</taxon>
        <taxon>Moraxellaceae</taxon>
        <taxon>Acinetobacter</taxon>
    </lineage>
</organism>
<sequence length="182" mass="20776">MKKFNQLLCSIALCSLSFTTFAQPATEASVEKALKLSDISGTLAQSQQDMRPIYDQQAEEVIRNIFKIQQLNAEQQKAAKQIADVTASFSQKLISDPKFVQMLKRVYMQTFTEEEVLANIQFLETPIGQSINKKSSKMMAEIMRNSIEMSTAMMQDPTTQKEMNQRVEKILKPLFKQNEHSK</sequence>
<evidence type="ECO:0000256" key="1">
    <source>
        <dbReference type="SAM" id="SignalP"/>
    </source>
</evidence>
<dbReference type="PATRIC" id="fig|1217715.3.peg.3042"/>
<dbReference type="EMBL" id="APOH01000027">
    <property type="protein sequence ID" value="ENU18304.1"/>
    <property type="molecule type" value="Genomic_DNA"/>
</dbReference>
<accession>N8QAL7</accession>
<protein>
    <recommendedName>
        <fullName evidence="2">DUF2059 domain-containing protein</fullName>
    </recommendedName>
</protein>
<dbReference type="AlphaFoldDB" id="N8QAL7"/>
<dbReference type="RefSeq" id="WP_004649777.1">
    <property type="nucleotide sequence ID" value="NZ_KB849168.1"/>
</dbReference>
<proteinExistence type="predicted"/>
<dbReference type="OrthoDB" id="6691539at2"/>
<evidence type="ECO:0000313" key="3">
    <source>
        <dbReference type="EMBL" id="ENU18304.1"/>
    </source>
</evidence>
<reference evidence="3 4" key="1">
    <citation type="submission" date="2013-02" db="EMBL/GenBank/DDBJ databases">
        <title>The Genome Sequence of Acinetobacter sp. ANC 3994.</title>
        <authorList>
            <consortium name="The Broad Institute Genome Sequencing Platform"/>
            <consortium name="The Broad Institute Genome Sequencing Center for Infectious Disease"/>
            <person name="Cerqueira G."/>
            <person name="Feldgarden M."/>
            <person name="Courvalin P."/>
            <person name="Perichon B."/>
            <person name="Grillot-Courvalin C."/>
            <person name="Clermont D."/>
            <person name="Rocha E."/>
            <person name="Yoon E.-J."/>
            <person name="Nemec A."/>
            <person name="Walker B."/>
            <person name="Young S.K."/>
            <person name="Zeng Q."/>
            <person name="Gargeya S."/>
            <person name="Fitzgerald M."/>
            <person name="Haas B."/>
            <person name="Abouelleil A."/>
            <person name="Alvarado L."/>
            <person name="Arachchi H.M."/>
            <person name="Berlin A.M."/>
            <person name="Chapman S.B."/>
            <person name="Dewar J."/>
            <person name="Goldberg J."/>
            <person name="Griggs A."/>
            <person name="Gujja S."/>
            <person name="Hansen M."/>
            <person name="Howarth C."/>
            <person name="Imamovic A."/>
            <person name="Larimer J."/>
            <person name="McCowan C."/>
            <person name="Murphy C."/>
            <person name="Neiman D."/>
            <person name="Pearson M."/>
            <person name="Priest M."/>
            <person name="Roberts A."/>
            <person name="Saif S."/>
            <person name="Shea T."/>
            <person name="Sisk P."/>
            <person name="Sykes S."/>
            <person name="Wortman J."/>
            <person name="Nusbaum C."/>
            <person name="Birren B."/>
        </authorList>
    </citation>
    <scope>NUCLEOTIDE SEQUENCE [LARGE SCALE GENOMIC DNA]</scope>
    <source>
        <strain evidence="3 4">ANC 3994</strain>
    </source>
</reference>
<feature type="chain" id="PRO_5004130210" description="DUF2059 domain-containing protein" evidence="1">
    <location>
        <begin position="23"/>
        <end position="182"/>
    </location>
</feature>
<evidence type="ECO:0000259" key="2">
    <source>
        <dbReference type="Pfam" id="PF09832"/>
    </source>
</evidence>
<dbReference type="eggNOG" id="ENOG5030HQ4">
    <property type="taxonomic scope" value="Bacteria"/>
</dbReference>
<dbReference type="InterPro" id="IPR018637">
    <property type="entry name" value="DUF2059"/>
</dbReference>
<dbReference type="HOGENOM" id="CLU_125816_0_0_6"/>
<gene>
    <name evidence="3" type="ORF">F994_03118</name>
</gene>
<feature type="domain" description="DUF2059" evidence="2">
    <location>
        <begin position="98"/>
        <end position="151"/>
    </location>
</feature>
<dbReference type="Pfam" id="PF09832">
    <property type="entry name" value="DUF2059"/>
    <property type="match status" value="1"/>
</dbReference>
<feature type="signal peptide" evidence="1">
    <location>
        <begin position="1"/>
        <end position="22"/>
    </location>
</feature>
<name>N8QAL7_9GAMM</name>
<evidence type="ECO:0000313" key="4">
    <source>
        <dbReference type="Proteomes" id="UP000013086"/>
    </source>
</evidence>
<dbReference type="Proteomes" id="UP000013086">
    <property type="component" value="Unassembled WGS sequence"/>
</dbReference>